<name>A0A2J5HV78_9EURO</name>
<dbReference type="Proteomes" id="UP000235023">
    <property type="component" value="Unassembled WGS sequence"/>
</dbReference>
<dbReference type="AlphaFoldDB" id="A0A2J5HV78"/>
<reference evidence="2" key="1">
    <citation type="submission" date="2017-12" db="EMBL/GenBank/DDBJ databases">
        <authorList>
            <consortium name="DOE Joint Genome Institute"/>
            <person name="Mondo S.J."/>
            <person name="Kjaerbolling I."/>
            <person name="Vesth T.C."/>
            <person name="Frisvad J.C."/>
            <person name="Nybo J.L."/>
            <person name="Theobald S."/>
            <person name="Kuo A."/>
            <person name="Bowyer P."/>
            <person name="Matsuda Y."/>
            <person name="Lyhne E.K."/>
            <person name="Kogle M.E."/>
            <person name="Clum A."/>
            <person name="Lipzen A."/>
            <person name="Salamov A."/>
            <person name="Ngan C.Y."/>
            <person name="Daum C."/>
            <person name="Chiniquy J."/>
            <person name="Barry K."/>
            <person name="LaButti K."/>
            <person name="Haridas S."/>
            <person name="Simmons B.A."/>
            <person name="Magnuson J.K."/>
            <person name="Mortensen U.H."/>
            <person name="Larsen T.O."/>
            <person name="Grigoriev I.V."/>
            <person name="Baker S.E."/>
            <person name="Andersen M.R."/>
            <person name="Nordberg H.P."/>
            <person name="Cantor M.N."/>
            <person name="Hua S.X."/>
        </authorList>
    </citation>
    <scope>NUCLEOTIDE SEQUENCE [LARGE SCALE GENOMIC DNA]</scope>
    <source>
        <strain evidence="2">IBT 19404</strain>
    </source>
</reference>
<protein>
    <submittedName>
        <fullName evidence="1">Uncharacterized protein</fullName>
    </submittedName>
</protein>
<gene>
    <name evidence="1" type="ORF">BDW42DRAFT_102340</name>
</gene>
<sequence length="157" mass="17883">MCLYWIGTYPCGCVEEGLKERCDKAPNCNGHADGERREYLDMCEECQGRQDVIAKRAEIVRSLEGEQVEEVEMDRPNIENVGQIEADLGENCVGHAGQDTDKAQTPPKLEEDVNGKWFSLLPECCDLTKGPRPVRRRRGEGFPKRGRTYPENGEWMY</sequence>
<evidence type="ECO:0000313" key="1">
    <source>
        <dbReference type="EMBL" id="PLN81141.1"/>
    </source>
</evidence>
<keyword evidence="2" id="KW-1185">Reference proteome</keyword>
<dbReference type="EMBL" id="KZ559540">
    <property type="protein sequence ID" value="PLN81141.1"/>
    <property type="molecule type" value="Genomic_DNA"/>
</dbReference>
<proteinExistence type="predicted"/>
<evidence type="ECO:0000313" key="2">
    <source>
        <dbReference type="Proteomes" id="UP000235023"/>
    </source>
</evidence>
<organism evidence="1 2">
    <name type="scientific">Aspergillus taichungensis</name>
    <dbReference type="NCBI Taxonomy" id="482145"/>
    <lineage>
        <taxon>Eukaryota</taxon>
        <taxon>Fungi</taxon>
        <taxon>Dikarya</taxon>
        <taxon>Ascomycota</taxon>
        <taxon>Pezizomycotina</taxon>
        <taxon>Eurotiomycetes</taxon>
        <taxon>Eurotiomycetidae</taxon>
        <taxon>Eurotiales</taxon>
        <taxon>Aspergillaceae</taxon>
        <taxon>Aspergillus</taxon>
        <taxon>Aspergillus subgen. Circumdati</taxon>
    </lineage>
</organism>
<accession>A0A2J5HV78</accession>